<sequence length="85" mass="9164">MQVSVTEAKGQLTELVRRAEAGDEIILTRHGRAAVRLVLVKPMPDRKSRRALLHAVRVSAAAKAAAGSSATHNQDFLYGNDGMPE</sequence>
<keyword evidence="4" id="KW-1185">Reference proteome</keyword>
<evidence type="ECO:0000256" key="1">
    <source>
        <dbReference type="ARBA" id="ARBA00009981"/>
    </source>
</evidence>
<comment type="function">
    <text evidence="2">Antitoxin component of a type II toxin-antitoxin (TA) system.</text>
</comment>
<dbReference type="eggNOG" id="COG4118">
    <property type="taxonomic scope" value="Bacteria"/>
</dbReference>
<dbReference type="Gene3D" id="3.40.1620.10">
    <property type="entry name" value="YefM-like domain"/>
    <property type="match status" value="1"/>
</dbReference>
<dbReference type="InterPro" id="IPR006442">
    <property type="entry name" value="Antitoxin_Phd/YefM"/>
</dbReference>
<evidence type="ECO:0000313" key="4">
    <source>
        <dbReference type="Proteomes" id="UP000001695"/>
    </source>
</evidence>
<dbReference type="AlphaFoldDB" id="B2IES2"/>
<reference evidence="3 4" key="2">
    <citation type="journal article" date="2010" name="J. Bacteriol.">
        <title>Complete genome sequence of Beijerinckia indica subsp. indica.</title>
        <authorList>
            <person name="Tamas I."/>
            <person name="Dedysh S.N."/>
            <person name="Liesack W."/>
            <person name="Stott M.B."/>
            <person name="Alam M."/>
            <person name="Murrell J.C."/>
            <person name="Dunfield P.F."/>
        </authorList>
    </citation>
    <scope>NUCLEOTIDE SEQUENCE [LARGE SCALE GENOMIC DNA]</scope>
    <source>
        <strain evidence="4">ATCC 9039 / DSM 1715 / NCIMB 8712</strain>
    </source>
</reference>
<proteinExistence type="inferred from homology"/>
<accession>B2IES2</accession>
<dbReference type="OrthoDB" id="7473440at2"/>
<evidence type="ECO:0000313" key="3">
    <source>
        <dbReference type="EMBL" id="ACB97012.1"/>
    </source>
</evidence>
<protein>
    <recommendedName>
        <fullName evidence="2">Antitoxin</fullName>
    </recommendedName>
</protein>
<dbReference type="Pfam" id="PF02604">
    <property type="entry name" value="PhdYeFM_antitox"/>
    <property type="match status" value="1"/>
</dbReference>
<organism evidence="3 4">
    <name type="scientific">Beijerinckia indica subsp. indica (strain ATCC 9039 / DSM 1715 / NCIMB 8712)</name>
    <dbReference type="NCBI Taxonomy" id="395963"/>
    <lineage>
        <taxon>Bacteria</taxon>
        <taxon>Pseudomonadati</taxon>
        <taxon>Pseudomonadota</taxon>
        <taxon>Alphaproteobacteria</taxon>
        <taxon>Hyphomicrobiales</taxon>
        <taxon>Beijerinckiaceae</taxon>
        <taxon>Beijerinckia</taxon>
    </lineage>
</organism>
<comment type="similarity">
    <text evidence="1 2">Belongs to the phD/YefM antitoxin family.</text>
</comment>
<dbReference type="HOGENOM" id="CLU_2506167_0_0_5"/>
<name>B2IES2_BEII9</name>
<dbReference type="EMBL" id="CP001016">
    <property type="protein sequence ID" value="ACB97012.1"/>
    <property type="molecule type" value="Genomic_DNA"/>
</dbReference>
<gene>
    <name evidence="3" type="ordered locus">Bind_3455</name>
</gene>
<dbReference type="SUPFAM" id="SSF143120">
    <property type="entry name" value="YefM-like"/>
    <property type="match status" value="1"/>
</dbReference>
<dbReference type="RefSeq" id="WP_012386360.1">
    <property type="nucleotide sequence ID" value="NC_010581.1"/>
</dbReference>
<reference evidence="4" key="1">
    <citation type="submission" date="2008-03" db="EMBL/GenBank/DDBJ databases">
        <title>Complete sequence of chromosome of Beijerinckia indica subsp. indica ATCC 9039.</title>
        <authorList>
            <consortium name="US DOE Joint Genome Institute"/>
            <person name="Copeland A."/>
            <person name="Lucas S."/>
            <person name="Lapidus A."/>
            <person name="Glavina del Rio T."/>
            <person name="Dalin E."/>
            <person name="Tice H."/>
            <person name="Bruce D."/>
            <person name="Goodwin L."/>
            <person name="Pitluck S."/>
            <person name="LaButti K."/>
            <person name="Schmutz J."/>
            <person name="Larimer F."/>
            <person name="Land M."/>
            <person name="Hauser L."/>
            <person name="Kyrpides N."/>
            <person name="Mikhailova N."/>
            <person name="Dunfield P.F."/>
            <person name="Dedysh S.N."/>
            <person name="Liesack W."/>
            <person name="Saw J.H."/>
            <person name="Alam M."/>
            <person name="Chen Y."/>
            <person name="Murrell J.C."/>
            <person name="Richardson P."/>
        </authorList>
    </citation>
    <scope>NUCLEOTIDE SEQUENCE [LARGE SCALE GENOMIC DNA]</scope>
    <source>
        <strain evidence="4">ATCC 9039 / DSM 1715 / NCIMB 8712</strain>
    </source>
</reference>
<dbReference type="KEGG" id="bid:Bind_3455"/>
<evidence type="ECO:0000256" key="2">
    <source>
        <dbReference type="RuleBase" id="RU362080"/>
    </source>
</evidence>
<dbReference type="NCBIfam" id="TIGR01552">
    <property type="entry name" value="phd_fam"/>
    <property type="match status" value="1"/>
</dbReference>
<dbReference type="Proteomes" id="UP000001695">
    <property type="component" value="Chromosome"/>
</dbReference>
<dbReference type="InterPro" id="IPR036165">
    <property type="entry name" value="YefM-like_sf"/>
</dbReference>